<feature type="domain" description="Beta-catenin-like protein 1 N-terminal" evidence="6">
    <location>
        <begin position="118"/>
        <end position="481"/>
    </location>
</feature>
<dbReference type="Proteomes" id="UP000001460">
    <property type="component" value="Unassembled WGS sequence"/>
</dbReference>
<dbReference type="InterPro" id="IPR011989">
    <property type="entry name" value="ARM-like"/>
</dbReference>
<evidence type="ECO:0000259" key="6">
    <source>
        <dbReference type="Pfam" id="PF08216"/>
    </source>
</evidence>
<evidence type="ECO:0000313" key="8">
    <source>
        <dbReference type="Proteomes" id="UP000001460"/>
    </source>
</evidence>
<dbReference type="GO" id="GO:0005681">
    <property type="term" value="C:spliceosomal complex"/>
    <property type="evidence" value="ECO:0007669"/>
    <property type="project" value="TreeGrafter"/>
</dbReference>
<dbReference type="Pfam" id="PF08216">
    <property type="entry name" value="CTNNBL"/>
    <property type="match status" value="1"/>
</dbReference>
<evidence type="ECO:0000256" key="2">
    <source>
        <dbReference type="ARBA" id="ARBA00022553"/>
    </source>
</evidence>
<reference evidence="7" key="1">
    <citation type="submission" date="2008-06" db="EMBL/GenBank/DDBJ databases">
        <authorList>
            <person name="Lorenzi H."/>
            <person name="Inman J."/>
            <person name="Miller J."/>
            <person name="Schobel S."/>
            <person name="Amedeo P."/>
            <person name="Caler E.V."/>
            <person name="da Silva J."/>
        </authorList>
    </citation>
    <scope>NUCLEOTIDE SEQUENCE [LARGE SCALE GENOMIC DNA]</scope>
    <source>
        <strain evidence="7">RN66</strain>
    </source>
</reference>
<gene>
    <name evidence="7" type="ORF">CMU_011100</name>
</gene>
<dbReference type="GeneID" id="6997700"/>
<dbReference type="PANTHER" id="PTHR14978">
    <property type="entry name" value="BETA-CATENIN-LIKE PROTEIN 1 NUCLEAR ASSOCIATED PROTEIN"/>
    <property type="match status" value="1"/>
</dbReference>
<evidence type="ECO:0000256" key="1">
    <source>
        <dbReference type="ARBA" id="ARBA00004123"/>
    </source>
</evidence>
<sequence length="549" mass="63373">MECEHNKKIRLEEKKSIRKEEDTIEDIDNTKVNSLTIENLNSFLDILKSKLSRLYKDSNNVVDIYSLISSEITELWMIGVSRKITLKFIELDGMNIFRQLLYIKEEHNFINNTSANEIYGVILGILCDITDPDINEGDDDISIENYTDKTYWLNILESIEHSIEFNLIGKVLMNLENSISTDIDNNKENIDTAISKGLQLIENLLDIDPIQVSNKIFAAKELYNILLSCLKSEKSEINSNFAHKAEILCILVQNSLECCRDTFENCNNSILDLILITLAKFGLRKEEPKFIEEKEFLFNLSDILSVILLENEARIVFNKLEGIDLMIRLMREAIFLRPLATKIISFSLINSSENCNLFVEMYGLKPLFALLAYSIEILDKKKKVRNVEQRDLDEHICSIIQSLIQYSNDKNLKRVINKFVEHDFIKTDAILKLRKFYSNNVEEAFDFLDDNNLDDIQNSKLVDAGLFTIQLIDLILLHLIVYLAQNSKLFSAPLPINNIEQLFLKYNLKGSDILNNIEDYCENLGSNGKEEAAKLHSIIKYFKSIQFKP</sequence>
<keyword evidence="5" id="KW-0539">Nucleus</keyword>
<keyword evidence="4" id="KW-0175">Coiled coil</keyword>
<dbReference type="AlphaFoldDB" id="B6AIX1"/>
<proteinExistence type="predicted"/>
<evidence type="ECO:0000313" key="7">
    <source>
        <dbReference type="EMBL" id="EEA08162.1"/>
    </source>
</evidence>
<dbReference type="OrthoDB" id="1898821at2759"/>
<accession>B6AIX1</accession>
<comment type="subcellular location">
    <subcellularLocation>
        <location evidence="1">Nucleus</location>
    </subcellularLocation>
</comment>
<evidence type="ECO:0000256" key="3">
    <source>
        <dbReference type="ARBA" id="ARBA00022737"/>
    </source>
</evidence>
<protein>
    <recommendedName>
        <fullName evidence="6">Beta-catenin-like protein 1 N-terminal domain-containing protein</fullName>
    </recommendedName>
</protein>
<evidence type="ECO:0000256" key="5">
    <source>
        <dbReference type="ARBA" id="ARBA00023242"/>
    </source>
</evidence>
<organism evidence="7 8">
    <name type="scientific">Cryptosporidium muris (strain RN66)</name>
    <dbReference type="NCBI Taxonomy" id="441375"/>
    <lineage>
        <taxon>Eukaryota</taxon>
        <taxon>Sar</taxon>
        <taxon>Alveolata</taxon>
        <taxon>Apicomplexa</taxon>
        <taxon>Conoidasida</taxon>
        <taxon>Coccidia</taxon>
        <taxon>Eucoccidiorida</taxon>
        <taxon>Eimeriorina</taxon>
        <taxon>Cryptosporidiidae</taxon>
        <taxon>Cryptosporidium</taxon>
    </lineage>
</organism>
<name>B6AIX1_CRYMR</name>
<dbReference type="PANTHER" id="PTHR14978:SF0">
    <property type="entry name" value="BETA-CATENIN-LIKE PROTEIN 1"/>
    <property type="match status" value="1"/>
</dbReference>
<dbReference type="InterPro" id="IPR039678">
    <property type="entry name" value="CTNNBL1"/>
</dbReference>
<dbReference type="Gene3D" id="1.25.10.10">
    <property type="entry name" value="Leucine-rich Repeat Variant"/>
    <property type="match status" value="1"/>
</dbReference>
<keyword evidence="3" id="KW-0677">Repeat</keyword>
<keyword evidence="8" id="KW-1185">Reference proteome</keyword>
<keyword evidence="2" id="KW-0597">Phosphoprotein</keyword>
<dbReference type="VEuPathDB" id="CryptoDB:CMU_011100"/>
<evidence type="ECO:0000256" key="4">
    <source>
        <dbReference type="ARBA" id="ARBA00023054"/>
    </source>
</evidence>
<dbReference type="STRING" id="441375.B6AIX1"/>
<dbReference type="InterPro" id="IPR013180">
    <property type="entry name" value="CTNNBL1_N"/>
</dbReference>
<dbReference type="eggNOG" id="KOG2734">
    <property type="taxonomic scope" value="Eukaryota"/>
</dbReference>
<dbReference type="EMBL" id="DS989737">
    <property type="protein sequence ID" value="EEA08162.1"/>
    <property type="molecule type" value="Genomic_DNA"/>
</dbReference>
<dbReference type="OMA" id="TDWREQE"/>
<dbReference type="RefSeq" id="XP_002142511.1">
    <property type="nucleotide sequence ID" value="XM_002142475.1"/>
</dbReference>